<keyword evidence="2" id="KW-1185">Reference proteome</keyword>
<gene>
    <name evidence="1" type="ORF">AKO1_004187</name>
</gene>
<proteinExistence type="predicted"/>
<sequence>MEYNMRNDFVASILPKIVLLQHTQREKWIRLYNQSAEGMGEKALSTVFEPQRLTYLSRTLSKKFSKFLSSIQQCNMSSLKRTKEMLAPPASLSLLQAFDTIQEHLDLSVSENGIMSKVSENRSKIDDFKYTLMITNSNKYRPEVQQRRYEESLEWSRAALRLIRTFREHLKNIVIQEKADPLELCIQVQVLWHEAIKSAQKEKIAVITSKLVSEINHFYNSYETYSIPVPKKCTFTQWIMRSQTALTISDRLQRDDFKNFYNIKNCRVPMNISNDLAGLTLSISQMIFN</sequence>
<organism evidence="1 2">
    <name type="scientific">Acrasis kona</name>
    <dbReference type="NCBI Taxonomy" id="1008807"/>
    <lineage>
        <taxon>Eukaryota</taxon>
        <taxon>Discoba</taxon>
        <taxon>Heterolobosea</taxon>
        <taxon>Tetramitia</taxon>
        <taxon>Eutetramitia</taxon>
        <taxon>Acrasidae</taxon>
        <taxon>Acrasis</taxon>
    </lineage>
</organism>
<accession>A0AAW2ZFV8</accession>
<reference evidence="1 2" key="1">
    <citation type="submission" date="2024-03" db="EMBL/GenBank/DDBJ databases">
        <title>The Acrasis kona genome and developmental transcriptomes reveal deep origins of eukaryotic multicellular pathways.</title>
        <authorList>
            <person name="Sheikh S."/>
            <person name="Fu C.-J."/>
            <person name="Brown M.W."/>
            <person name="Baldauf S.L."/>
        </authorList>
    </citation>
    <scope>NUCLEOTIDE SEQUENCE [LARGE SCALE GENOMIC DNA]</scope>
    <source>
        <strain evidence="1 2">ATCC MYA-3509</strain>
    </source>
</reference>
<evidence type="ECO:0000313" key="1">
    <source>
        <dbReference type="EMBL" id="KAL0487507.1"/>
    </source>
</evidence>
<evidence type="ECO:0000313" key="2">
    <source>
        <dbReference type="Proteomes" id="UP001431209"/>
    </source>
</evidence>
<evidence type="ECO:0008006" key="3">
    <source>
        <dbReference type="Google" id="ProtNLM"/>
    </source>
</evidence>
<dbReference type="EMBL" id="JAOPGA020001346">
    <property type="protein sequence ID" value="KAL0487507.1"/>
    <property type="molecule type" value="Genomic_DNA"/>
</dbReference>
<protein>
    <recommendedName>
        <fullName evidence="3">Dynein heavy chain tail domain-containing protein</fullName>
    </recommendedName>
</protein>
<dbReference type="Proteomes" id="UP001431209">
    <property type="component" value="Unassembled WGS sequence"/>
</dbReference>
<comment type="caution">
    <text evidence="1">The sequence shown here is derived from an EMBL/GenBank/DDBJ whole genome shotgun (WGS) entry which is preliminary data.</text>
</comment>
<name>A0AAW2ZFV8_9EUKA</name>
<dbReference type="AlphaFoldDB" id="A0AAW2ZFV8"/>
<feature type="non-terminal residue" evidence="1">
    <location>
        <position position="289"/>
    </location>
</feature>